<dbReference type="AlphaFoldDB" id="A0A6C0LM88"/>
<dbReference type="EMBL" id="MN740532">
    <property type="protein sequence ID" value="QHU31663.1"/>
    <property type="molecule type" value="Genomic_DNA"/>
</dbReference>
<organism evidence="1">
    <name type="scientific">viral metagenome</name>
    <dbReference type="NCBI Taxonomy" id="1070528"/>
    <lineage>
        <taxon>unclassified sequences</taxon>
        <taxon>metagenomes</taxon>
        <taxon>organismal metagenomes</taxon>
    </lineage>
</organism>
<proteinExistence type="predicted"/>
<name>A0A6C0LM88_9ZZZZ</name>
<reference evidence="1" key="1">
    <citation type="journal article" date="2020" name="Nature">
        <title>Giant virus diversity and host interactions through global metagenomics.</title>
        <authorList>
            <person name="Schulz F."/>
            <person name="Roux S."/>
            <person name="Paez-Espino D."/>
            <person name="Jungbluth S."/>
            <person name="Walsh D.A."/>
            <person name="Denef V.J."/>
            <person name="McMahon K.D."/>
            <person name="Konstantinidis K.T."/>
            <person name="Eloe-Fadrosh E.A."/>
            <person name="Kyrpides N.C."/>
            <person name="Woyke T."/>
        </authorList>
    </citation>
    <scope>NUCLEOTIDE SEQUENCE</scope>
    <source>
        <strain evidence="1">GVMAG-M-3300027963-41</strain>
    </source>
</reference>
<evidence type="ECO:0000313" key="1">
    <source>
        <dbReference type="EMBL" id="QHU31663.1"/>
    </source>
</evidence>
<accession>A0A6C0LM88</accession>
<protein>
    <submittedName>
        <fullName evidence="1">Uncharacterized protein</fullName>
    </submittedName>
</protein>
<sequence length="113" mass="13292">MKIVLLIQFVLILFKKQTKNSKIYILTEIIFKTTLFLFIEWFTFHNNFGIDFDDKLIISFGGGLLFYDACFNDAPRLIEQINNDKNLKLPDWVKSVLNYFGGNIQKIKTFGDR</sequence>